<name>A0A926RUI9_9BACL</name>
<gene>
    <name evidence="1" type="ORF">IC620_16770</name>
</gene>
<dbReference type="Gene3D" id="3.40.50.150">
    <property type="entry name" value="Vaccinia Virus protein VP39"/>
    <property type="match status" value="1"/>
</dbReference>
<dbReference type="EMBL" id="JACXAH010000063">
    <property type="protein sequence ID" value="MBD1373995.1"/>
    <property type="molecule type" value="Genomic_DNA"/>
</dbReference>
<dbReference type="SUPFAM" id="SSF53335">
    <property type="entry name" value="S-adenosyl-L-methionine-dependent methyltransferases"/>
    <property type="match status" value="1"/>
</dbReference>
<dbReference type="InterPro" id="IPR029063">
    <property type="entry name" value="SAM-dependent_MTases_sf"/>
</dbReference>
<dbReference type="Proteomes" id="UP000661691">
    <property type="component" value="Unassembled WGS sequence"/>
</dbReference>
<sequence>MVTDSQIKVQLDKITPLVNQIEGWLSNIEHLYKLVHMTDVPNIVEIGSFKGKSASCFAFAVKNRGSGRVYAVDHWETLANYEAFIQNLTQLDLMPYVEPIKMYSVVAAQQWPVTRRIGLLYIDASHYYHSVREDFEYWSPYVEPGGYIVFDDVPSDEGPTRLTQELPKWYKKIDMGGNQVTFQKL</sequence>
<reference evidence="1" key="1">
    <citation type="submission" date="2020-09" db="EMBL/GenBank/DDBJ databases">
        <title>A novel bacterium of genus Hazenella, isolated from South China Sea.</title>
        <authorList>
            <person name="Huang H."/>
            <person name="Mo K."/>
            <person name="Hu Y."/>
        </authorList>
    </citation>
    <scope>NUCLEOTIDE SEQUENCE</scope>
    <source>
        <strain evidence="1">IB182357</strain>
    </source>
</reference>
<dbReference type="RefSeq" id="WP_191142917.1">
    <property type="nucleotide sequence ID" value="NZ_JACXAH010000063.1"/>
</dbReference>
<dbReference type="GO" id="GO:0008168">
    <property type="term" value="F:methyltransferase activity"/>
    <property type="evidence" value="ECO:0007669"/>
    <property type="project" value="UniProtKB-KW"/>
</dbReference>
<organism evidence="1 2">
    <name type="scientific">Polycladospora coralii</name>
    <dbReference type="NCBI Taxonomy" id="2771432"/>
    <lineage>
        <taxon>Bacteria</taxon>
        <taxon>Bacillati</taxon>
        <taxon>Bacillota</taxon>
        <taxon>Bacilli</taxon>
        <taxon>Bacillales</taxon>
        <taxon>Thermoactinomycetaceae</taxon>
        <taxon>Polycladospora</taxon>
    </lineage>
</organism>
<proteinExistence type="predicted"/>
<keyword evidence="1" id="KW-0808">Transferase</keyword>
<dbReference type="Pfam" id="PF13578">
    <property type="entry name" value="Methyltransf_24"/>
    <property type="match status" value="1"/>
</dbReference>
<accession>A0A926RUI9</accession>
<dbReference type="AlphaFoldDB" id="A0A926RUI9"/>
<keyword evidence="2" id="KW-1185">Reference proteome</keyword>
<dbReference type="GO" id="GO:0032259">
    <property type="term" value="P:methylation"/>
    <property type="evidence" value="ECO:0007669"/>
    <property type="project" value="UniProtKB-KW"/>
</dbReference>
<protein>
    <submittedName>
        <fullName evidence="1">Class I SAM-dependent methyltransferase</fullName>
    </submittedName>
</protein>
<keyword evidence="1" id="KW-0489">Methyltransferase</keyword>
<evidence type="ECO:0000313" key="2">
    <source>
        <dbReference type="Proteomes" id="UP000661691"/>
    </source>
</evidence>
<comment type="caution">
    <text evidence="1">The sequence shown here is derived from an EMBL/GenBank/DDBJ whole genome shotgun (WGS) entry which is preliminary data.</text>
</comment>
<evidence type="ECO:0000313" key="1">
    <source>
        <dbReference type="EMBL" id="MBD1373995.1"/>
    </source>
</evidence>